<evidence type="ECO:0000256" key="5">
    <source>
        <dbReference type="ARBA" id="ARBA00011245"/>
    </source>
</evidence>
<dbReference type="GO" id="GO:0017001">
    <property type="term" value="P:antibiotic catabolic process"/>
    <property type="evidence" value="ECO:0007669"/>
    <property type="project" value="UniProtKB-ARBA"/>
</dbReference>
<proteinExistence type="inferred from homology"/>
<evidence type="ECO:0000256" key="6">
    <source>
        <dbReference type="ARBA" id="ARBA00012865"/>
    </source>
</evidence>
<evidence type="ECO:0000256" key="3">
    <source>
        <dbReference type="ARBA" id="ARBA00004418"/>
    </source>
</evidence>
<evidence type="ECO:0000256" key="1">
    <source>
        <dbReference type="ARBA" id="ARBA00001526"/>
    </source>
</evidence>
<sequence length="251" mass="27684">MKILFQILFLFFATIILSCNSQKSAVEKGKIMYKSDDLVIIKLSDNLYQHISFLNTDSFGKVECNGMIAKDGNETVIFDTPSDDKSSAELISWIKNDLHANINAVVPTHFHNDCVGGLKEFDKNNIPSYSNNKTIELAKAAGANVPTHGFDNELTLHVGSQKVYAKFFGEGHTKDNVVGYFPKENAVFGGCLIKEVNATKGYLGDANVQAWSATVEKLKTQYPDAKIIIPGHGKIGGIELLDYTIKLFKNN</sequence>
<evidence type="ECO:0000256" key="2">
    <source>
        <dbReference type="ARBA" id="ARBA00001947"/>
    </source>
</evidence>
<comment type="catalytic activity">
    <reaction evidence="1">
        <text>a beta-lactam + H2O = a substituted beta-amino acid</text>
        <dbReference type="Rhea" id="RHEA:20401"/>
        <dbReference type="ChEBI" id="CHEBI:15377"/>
        <dbReference type="ChEBI" id="CHEBI:35627"/>
        <dbReference type="ChEBI" id="CHEBI:140347"/>
        <dbReference type="EC" id="3.5.2.6"/>
    </reaction>
</comment>
<evidence type="ECO:0000256" key="7">
    <source>
        <dbReference type="ARBA" id="ARBA00022723"/>
    </source>
</evidence>
<keyword evidence="15" id="KW-1185">Reference proteome</keyword>
<keyword evidence="7" id="KW-0479">Metal-binding</keyword>
<comment type="cofactor">
    <cofactor evidence="2">
        <name>Zn(2+)</name>
        <dbReference type="ChEBI" id="CHEBI:29105"/>
    </cofactor>
</comment>
<dbReference type="Gene3D" id="3.60.15.10">
    <property type="entry name" value="Ribonuclease Z/Hydroxyacylglutathione hydrolase-like"/>
    <property type="match status" value="1"/>
</dbReference>
<comment type="caution">
    <text evidence="14">The sequence shown here is derived from an EMBL/GenBank/DDBJ whole genome shotgun (WGS) entry which is preliminary data.</text>
</comment>
<evidence type="ECO:0000256" key="11">
    <source>
        <dbReference type="ARBA" id="ARBA00022833"/>
    </source>
</evidence>
<dbReference type="SMART" id="SM00849">
    <property type="entry name" value="Lactamase_B"/>
    <property type="match status" value="1"/>
</dbReference>
<dbReference type="EMBL" id="RBXB01000001">
    <property type="protein sequence ID" value="RKT01321.1"/>
    <property type="molecule type" value="Genomic_DNA"/>
</dbReference>
<protein>
    <recommendedName>
        <fullName evidence="6">beta-lactamase</fullName>
        <ecNumber evidence="6">3.5.2.6</ecNumber>
    </recommendedName>
</protein>
<evidence type="ECO:0000256" key="4">
    <source>
        <dbReference type="ARBA" id="ARBA00005250"/>
    </source>
</evidence>
<dbReference type="OrthoDB" id="9769598at2"/>
<evidence type="ECO:0000256" key="8">
    <source>
        <dbReference type="ARBA" id="ARBA00022729"/>
    </source>
</evidence>
<dbReference type="SUPFAM" id="SSF56281">
    <property type="entry name" value="Metallo-hydrolase/oxidoreductase"/>
    <property type="match status" value="1"/>
</dbReference>
<dbReference type="AlphaFoldDB" id="A0A495SM16"/>
<comment type="subcellular location">
    <subcellularLocation>
        <location evidence="3">Periplasm</location>
    </subcellularLocation>
</comment>
<comment type="similarity">
    <text evidence="4">Belongs to the metallo-beta-lactamase superfamily. Class-B beta-lactamase family.</text>
</comment>
<dbReference type="InterPro" id="IPR036866">
    <property type="entry name" value="RibonucZ/Hydroxyglut_hydro"/>
</dbReference>
<keyword evidence="11" id="KW-0862">Zinc</keyword>
<dbReference type="InterPro" id="IPR001279">
    <property type="entry name" value="Metallo-B-lactamas"/>
</dbReference>
<accession>A0A495SM16</accession>
<comment type="subunit">
    <text evidence="5">Monomer.</text>
</comment>
<dbReference type="PROSITE" id="PS51257">
    <property type="entry name" value="PROKAR_LIPOPROTEIN"/>
    <property type="match status" value="1"/>
</dbReference>
<dbReference type="RefSeq" id="WP_121460241.1">
    <property type="nucleotide sequence ID" value="NZ_RBXB01000001.1"/>
</dbReference>
<dbReference type="PANTHER" id="PTHR42951:SF4">
    <property type="entry name" value="ACYL-COENZYME A THIOESTERASE MBLAC2"/>
    <property type="match status" value="1"/>
</dbReference>
<dbReference type="InterPro" id="IPR058199">
    <property type="entry name" value="BlaB//VIM/IMP-1"/>
</dbReference>
<evidence type="ECO:0000256" key="9">
    <source>
        <dbReference type="ARBA" id="ARBA00022764"/>
    </source>
</evidence>
<dbReference type="InterPro" id="IPR050855">
    <property type="entry name" value="NDM-1-like"/>
</dbReference>
<dbReference type="CDD" id="cd16302">
    <property type="entry name" value="CcrA-like_MBL-B1"/>
    <property type="match status" value="1"/>
</dbReference>
<evidence type="ECO:0000256" key="12">
    <source>
        <dbReference type="ARBA" id="ARBA00023251"/>
    </source>
</evidence>
<keyword evidence="10" id="KW-0378">Hydrolase</keyword>
<organism evidence="14 15">
    <name type="scientific">Chryseobacterium defluvii</name>
    <dbReference type="NCBI Taxonomy" id="160396"/>
    <lineage>
        <taxon>Bacteria</taxon>
        <taxon>Pseudomonadati</taxon>
        <taxon>Bacteroidota</taxon>
        <taxon>Flavobacteriia</taxon>
        <taxon>Flavobacteriales</taxon>
        <taxon>Weeksellaceae</taxon>
        <taxon>Chryseobacterium group</taxon>
        <taxon>Chryseobacterium</taxon>
    </lineage>
</organism>
<evidence type="ECO:0000256" key="10">
    <source>
        <dbReference type="ARBA" id="ARBA00022801"/>
    </source>
</evidence>
<keyword evidence="9" id="KW-0574">Periplasm</keyword>
<evidence type="ECO:0000259" key="13">
    <source>
        <dbReference type="SMART" id="SM00849"/>
    </source>
</evidence>
<keyword evidence="8" id="KW-0732">Signal</keyword>
<keyword evidence="12" id="KW-0046">Antibiotic resistance</keyword>
<feature type="domain" description="Metallo-beta-lactamase" evidence="13">
    <location>
        <begin position="63"/>
        <end position="232"/>
    </location>
</feature>
<evidence type="ECO:0000313" key="14">
    <source>
        <dbReference type="EMBL" id="RKT01321.1"/>
    </source>
</evidence>
<dbReference type="Proteomes" id="UP000272428">
    <property type="component" value="Unassembled WGS sequence"/>
</dbReference>
<dbReference type="Pfam" id="PF00753">
    <property type="entry name" value="Lactamase_B"/>
    <property type="match status" value="1"/>
</dbReference>
<reference evidence="14 15" key="1">
    <citation type="submission" date="2018-10" db="EMBL/GenBank/DDBJ databases">
        <title>Genomic Encyclopedia of Archaeal and Bacterial Type Strains, Phase II (KMG-II): from individual species to whole genera.</title>
        <authorList>
            <person name="Goeker M."/>
        </authorList>
    </citation>
    <scope>NUCLEOTIDE SEQUENCE [LARGE SCALE GENOMIC DNA]</scope>
    <source>
        <strain evidence="14 15">DSM 14219</strain>
    </source>
</reference>
<evidence type="ECO:0000313" key="15">
    <source>
        <dbReference type="Proteomes" id="UP000272428"/>
    </source>
</evidence>
<gene>
    <name evidence="14" type="ORF">BCF58_0540</name>
</gene>
<dbReference type="NCBIfam" id="NF033088">
    <property type="entry name" value="bla_subclass_B1"/>
    <property type="match status" value="1"/>
</dbReference>
<name>A0A495SM16_9FLAO</name>
<dbReference type="EC" id="3.5.2.6" evidence="6"/>
<dbReference type="PANTHER" id="PTHR42951">
    <property type="entry name" value="METALLO-BETA-LACTAMASE DOMAIN-CONTAINING"/>
    <property type="match status" value="1"/>
</dbReference>